<dbReference type="Pfam" id="PF13557">
    <property type="entry name" value="Phenol_MetA_deg"/>
    <property type="match status" value="1"/>
</dbReference>
<dbReference type="InterPro" id="IPR025737">
    <property type="entry name" value="FApF"/>
</dbReference>
<sequence>MNRSILVALPLVLMLAPAIASAQDGDPPELCPDRPGKASPTCVVAPGNFQVETSIADWSHDHQAGETEDMILFGDSLLRYGVADRVEVRVAVTPYIHDRTRSDGAVSVADGFGDVGLSARYLAIDGSESGPSLALMPGVTLPLGAHDVSQGTWSASLFTPVDLPLSDGWSLAATPGVFARADEDGDGRHFAYSGAGAVSKDVGGGVTLTGELWAMRDEDPAGHVTQGSLDLLGAWQSDADTQFDLSSYIGLTRDTPDIEILGGFTRRFR</sequence>
<gene>
    <name evidence="2" type="ORF">KY084_13275</name>
</gene>
<proteinExistence type="predicted"/>
<dbReference type="RefSeq" id="WP_219238965.1">
    <property type="nucleotide sequence ID" value="NZ_JAHWZX010000014.1"/>
</dbReference>
<dbReference type="EMBL" id="JAHWZX010000014">
    <property type="protein sequence ID" value="MBW4331839.1"/>
    <property type="molecule type" value="Genomic_DNA"/>
</dbReference>
<evidence type="ECO:0000313" key="3">
    <source>
        <dbReference type="Proteomes" id="UP001197214"/>
    </source>
</evidence>
<evidence type="ECO:0000256" key="1">
    <source>
        <dbReference type="SAM" id="SignalP"/>
    </source>
</evidence>
<organism evidence="2 3">
    <name type="scientific">Stakelama flava</name>
    <dbReference type="NCBI Taxonomy" id="2860338"/>
    <lineage>
        <taxon>Bacteria</taxon>
        <taxon>Pseudomonadati</taxon>
        <taxon>Pseudomonadota</taxon>
        <taxon>Alphaproteobacteria</taxon>
        <taxon>Sphingomonadales</taxon>
        <taxon>Sphingomonadaceae</taxon>
        <taxon>Stakelama</taxon>
    </lineage>
</organism>
<feature type="signal peptide" evidence="1">
    <location>
        <begin position="1"/>
        <end position="22"/>
    </location>
</feature>
<name>A0ABS6XNQ1_9SPHN</name>
<comment type="caution">
    <text evidence="2">The sequence shown here is derived from an EMBL/GenBank/DDBJ whole genome shotgun (WGS) entry which is preliminary data.</text>
</comment>
<keyword evidence="3" id="KW-1185">Reference proteome</keyword>
<evidence type="ECO:0000313" key="2">
    <source>
        <dbReference type="EMBL" id="MBW4331839.1"/>
    </source>
</evidence>
<accession>A0ABS6XNQ1</accession>
<feature type="chain" id="PRO_5045482489" evidence="1">
    <location>
        <begin position="23"/>
        <end position="269"/>
    </location>
</feature>
<keyword evidence="1" id="KW-0732">Signal</keyword>
<protein>
    <submittedName>
        <fullName evidence="2">Transporter</fullName>
    </submittedName>
</protein>
<dbReference type="Proteomes" id="UP001197214">
    <property type="component" value="Unassembled WGS sequence"/>
</dbReference>
<reference evidence="2 3" key="1">
    <citation type="submission" date="2021-07" db="EMBL/GenBank/DDBJ databases">
        <title>Stakelama flava sp. nov., a novel endophytic bacterium isolated from branch of Kandelia candel.</title>
        <authorList>
            <person name="Tuo L."/>
        </authorList>
    </citation>
    <scope>NUCLEOTIDE SEQUENCE [LARGE SCALE GENOMIC DNA]</scope>
    <source>
        <strain evidence="2 3">CBK3Z-3</strain>
    </source>
</reference>